<proteinExistence type="predicted"/>
<protein>
    <recommendedName>
        <fullName evidence="1">A-kinase anchor protein 7-like phosphoesterase domain-containing protein</fullName>
    </recommendedName>
</protein>
<organism evidence="2 3">
    <name type="scientific">Sphingobacterium siyangense</name>
    <dbReference type="NCBI Taxonomy" id="459529"/>
    <lineage>
        <taxon>Bacteria</taxon>
        <taxon>Pseudomonadati</taxon>
        <taxon>Bacteroidota</taxon>
        <taxon>Sphingobacteriia</taxon>
        <taxon>Sphingobacteriales</taxon>
        <taxon>Sphingobacteriaceae</taxon>
        <taxon>Sphingobacterium</taxon>
    </lineage>
</organism>
<evidence type="ECO:0000313" key="2">
    <source>
        <dbReference type="EMBL" id="RKF42598.1"/>
    </source>
</evidence>
<keyword evidence="3" id="KW-1185">Reference proteome</keyword>
<dbReference type="RefSeq" id="WP_201667974.1">
    <property type="nucleotide sequence ID" value="NZ_CP070350.1"/>
</dbReference>
<gene>
    <name evidence="2" type="ORF">BCY89_03770</name>
</gene>
<name>A0A420GBN9_9SPHI</name>
<dbReference type="SUPFAM" id="SSF55144">
    <property type="entry name" value="LigT-like"/>
    <property type="match status" value="1"/>
</dbReference>
<dbReference type="AlphaFoldDB" id="A0A420GBN9"/>
<reference evidence="2 3" key="1">
    <citation type="submission" date="2016-07" db="EMBL/GenBank/DDBJ databases">
        <title>Genome analysis of Sphingobacterium siyangense T12B17.</title>
        <authorList>
            <person name="Xu D."/>
            <person name="Su Y."/>
            <person name="Zheng S."/>
        </authorList>
    </citation>
    <scope>NUCLEOTIDE SEQUENCE [LARGE SCALE GENOMIC DNA]</scope>
    <source>
        <strain evidence="2 3">T12B17</strain>
    </source>
</reference>
<dbReference type="Proteomes" id="UP000286402">
    <property type="component" value="Unassembled WGS sequence"/>
</dbReference>
<dbReference type="InterPro" id="IPR009097">
    <property type="entry name" value="Cyclic_Pdiesterase"/>
</dbReference>
<dbReference type="Pfam" id="PF10469">
    <property type="entry name" value="AKAP7_NLS"/>
    <property type="match status" value="1"/>
</dbReference>
<dbReference type="InterPro" id="IPR019510">
    <property type="entry name" value="AKAP7-like_phosphoesterase"/>
</dbReference>
<evidence type="ECO:0000313" key="3">
    <source>
        <dbReference type="Proteomes" id="UP000286402"/>
    </source>
</evidence>
<accession>A0A420GBN9</accession>
<comment type="caution">
    <text evidence="2">The sequence shown here is derived from an EMBL/GenBank/DDBJ whole genome shotgun (WGS) entry which is preliminary data.</text>
</comment>
<feature type="domain" description="A-kinase anchor protein 7-like phosphoesterase" evidence="1">
    <location>
        <begin position="49"/>
        <end position="209"/>
    </location>
</feature>
<evidence type="ECO:0000259" key="1">
    <source>
        <dbReference type="Pfam" id="PF10469"/>
    </source>
</evidence>
<dbReference type="Gene3D" id="3.90.1140.10">
    <property type="entry name" value="Cyclic phosphodiesterase"/>
    <property type="match status" value="1"/>
</dbReference>
<sequence length="228" mass="26639">MSTELAQLYDNLFDQSIGQISRGEIEIDRQIDNDKDRRRGLTLLIRPHDDIKARVREFQEEMLDIDGQQYYQPVSDLHVTALSIISCYEGFDLSQVHVFDYEQIIFKSLEKIPKLRLQFKGITASRDAVMIQGFPVGEGLNILRNCLRNNFKSTDLQQSIDSRYKLATAHMTAVRFRKELCSPYKFGNLLRDYRTAEFGDMNVQSLELVYNDWYQTSNIIKTLHSFHL</sequence>
<dbReference type="EMBL" id="MCAQ01000001">
    <property type="protein sequence ID" value="RKF42598.1"/>
    <property type="molecule type" value="Genomic_DNA"/>
</dbReference>